<dbReference type="PANTHER" id="PTHR32096">
    <property type="entry name" value="WRKY TRANSCRIPTION FACTOR 30-RELATED-RELATED"/>
    <property type="match status" value="1"/>
</dbReference>
<dbReference type="AlphaFoldDB" id="A0AAP0GLS6"/>
<dbReference type="EMBL" id="JBCNJP010000027">
    <property type="protein sequence ID" value="KAK9053112.1"/>
    <property type="molecule type" value="Genomic_DNA"/>
</dbReference>
<keyword evidence="3" id="KW-0238">DNA-binding</keyword>
<evidence type="ECO:0000256" key="1">
    <source>
        <dbReference type="ARBA" id="ARBA00004123"/>
    </source>
</evidence>
<keyword evidence="4" id="KW-0804">Transcription</keyword>
<proteinExistence type="predicted"/>
<dbReference type="Gene3D" id="2.20.25.80">
    <property type="entry name" value="WRKY domain"/>
    <property type="match status" value="1"/>
</dbReference>
<dbReference type="SMART" id="SM00774">
    <property type="entry name" value="WRKY"/>
    <property type="match status" value="1"/>
</dbReference>
<evidence type="ECO:0000313" key="8">
    <source>
        <dbReference type="EMBL" id="KAK9053112.1"/>
    </source>
</evidence>
<evidence type="ECO:0000256" key="6">
    <source>
        <dbReference type="SAM" id="MobiDB-lite"/>
    </source>
</evidence>
<keyword evidence="5" id="KW-0539">Nucleus</keyword>
<organism evidence="8 9">
    <name type="scientific">Deinandra increscens subsp. villosa</name>
    <dbReference type="NCBI Taxonomy" id="3103831"/>
    <lineage>
        <taxon>Eukaryota</taxon>
        <taxon>Viridiplantae</taxon>
        <taxon>Streptophyta</taxon>
        <taxon>Embryophyta</taxon>
        <taxon>Tracheophyta</taxon>
        <taxon>Spermatophyta</taxon>
        <taxon>Magnoliopsida</taxon>
        <taxon>eudicotyledons</taxon>
        <taxon>Gunneridae</taxon>
        <taxon>Pentapetalae</taxon>
        <taxon>asterids</taxon>
        <taxon>campanulids</taxon>
        <taxon>Asterales</taxon>
        <taxon>Asteraceae</taxon>
        <taxon>Asteroideae</taxon>
        <taxon>Heliantheae alliance</taxon>
        <taxon>Madieae</taxon>
        <taxon>Madiinae</taxon>
        <taxon>Deinandra</taxon>
    </lineage>
</organism>
<dbReference type="GO" id="GO:0000976">
    <property type="term" value="F:transcription cis-regulatory region binding"/>
    <property type="evidence" value="ECO:0007669"/>
    <property type="project" value="TreeGrafter"/>
</dbReference>
<name>A0AAP0GLS6_9ASTR</name>
<feature type="compositionally biased region" description="Polar residues" evidence="6">
    <location>
        <begin position="114"/>
        <end position="125"/>
    </location>
</feature>
<protein>
    <recommendedName>
        <fullName evidence="7">WRKY domain-containing protein</fullName>
    </recommendedName>
</protein>
<feature type="domain" description="WRKY" evidence="7">
    <location>
        <begin position="143"/>
        <end position="209"/>
    </location>
</feature>
<dbReference type="GO" id="GO:0003700">
    <property type="term" value="F:DNA-binding transcription factor activity"/>
    <property type="evidence" value="ECO:0007669"/>
    <property type="project" value="InterPro"/>
</dbReference>
<evidence type="ECO:0000256" key="3">
    <source>
        <dbReference type="ARBA" id="ARBA00023125"/>
    </source>
</evidence>
<keyword evidence="2" id="KW-0805">Transcription regulation</keyword>
<gene>
    <name evidence="8" type="ORF">SSX86_029742</name>
</gene>
<evidence type="ECO:0000256" key="4">
    <source>
        <dbReference type="ARBA" id="ARBA00023163"/>
    </source>
</evidence>
<accession>A0AAP0GLS6</accession>
<sequence>MAEWGLQAIIDTPKDYDHHDFGSFGSIDIKKEYDQALLFCFPHLSRYDNHGATITSSNNTLDDFYHPLPPPPPPPPASDDDDDNTQIIHNHNNYLDQKEIIQQDDNQDQQQINMSSTSKTSTQLASKLKKRKNQQKRVVVQVTAAGLSSDPWAWRKYGQKPIKGSIYPRSYYRCSSSKGCMARRQVEQSCTDSSVYILTYTAEHNHPQPTRRNSLAGINRNRFKPTPAKTTTTTITAAICDVGSEIITVTKSPFHSPTMTVSASSFEDDHQVLQQPNIKEETMFYSKYCDNNNNNNNNNNNQGYSMMMPEINDEDYMVFSDDWFEGLEDLGGYNKTESSSSSYDYSSTKQFPHVFC</sequence>
<dbReference type="InterPro" id="IPR044810">
    <property type="entry name" value="WRKY_plant"/>
</dbReference>
<feature type="region of interest" description="Disordered" evidence="6">
    <location>
        <begin position="58"/>
        <end position="88"/>
    </location>
</feature>
<dbReference type="PANTHER" id="PTHR32096:SF61">
    <property type="entry name" value="WRKY TRANSCRIPTION FACTOR 22"/>
    <property type="match status" value="1"/>
</dbReference>
<comment type="caution">
    <text evidence="8">The sequence shown here is derived from an EMBL/GenBank/DDBJ whole genome shotgun (WGS) entry which is preliminary data.</text>
</comment>
<dbReference type="PROSITE" id="PS50811">
    <property type="entry name" value="WRKY"/>
    <property type="match status" value="1"/>
</dbReference>
<dbReference type="InterPro" id="IPR003657">
    <property type="entry name" value="WRKY_dom"/>
</dbReference>
<dbReference type="Pfam" id="PF03106">
    <property type="entry name" value="WRKY"/>
    <property type="match status" value="1"/>
</dbReference>
<dbReference type="InterPro" id="IPR036576">
    <property type="entry name" value="WRKY_dom_sf"/>
</dbReference>
<evidence type="ECO:0000256" key="5">
    <source>
        <dbReference type="ARBA" id="ARBA00023242"/>
    </source>
</evidence>
<dbReference type="GO" id="GO:0005634">
    <property type="term" value="C:nucleus"/>
    <property type="evidence" value="ECO:0007669"/>
    <property type="project" value="UniProtKB-SubCell"/>
</dbReference>
<dbReference type="SUPFAM" id="SSF118290">
    <property type="entry name" value="WRKY DNA-binding domain"/>
    <property type="match status" value="1"/>
</dbReference>
<keyword evidence="9" id="KW-1185">Reference proteome</keyword>
<evidence type="ECO:0000313" key="9">
    <source>
        <dbReference type="Proteomes" id="UP001408789"/>
    </source>
</evidence>
<evidence type="ECO:0000259" key="7">
    <source>
        <dbReference type="PROSITE" id="PS50811"/>
    </source>
</evidence>
<reference evidence="8 9" key="1">
    <citation type="submission" date="2024-04" db="EMBL/GenBank/DDBJ databases">
        <title>The reference genome of an endangered Asteraceae, Deinandra increscens subsp. villosa, native to the Central Coast of California.</title>
        <authorList>
            <person name="Guilliams M."/>
            <person name="Hasenstab-Lehman K."/>
            <person name="Meyer R."/>
            <person name="Mcevoy S."/>
        </authorList>
    </citation>
    <scope>NUCLEOTIDE SEQUENCE [LARGE SCALE GENOMIC DNA]</scope>
    <source>
        <tissue evidence="8">Leaf</tissue>
    </source>
</reference>
<comment type="subcellular location">
    <subcellularLocation>
        <location evidence="1">Nucleus</location>
    </subcellularLocation>
</comment>
<dbReference type="Proteomes" id="UP001408789">
    <property type="component" value="Unassembled WGS sequence"/>
</dbReference>
<feature type="compositionally biased region" description="Pro residues" evidence="6">
    <location>
        <begin position="67"/>
        <end position="77"/>
    </location>
</feature>
<evidence type="ECO:0000256" key="2">
    <source>
        <dbReference type="ARBA" id="ARBA00023015"/>
    </source>
</evidence>
<feature type="region of interest" description="Disordered" evidence="6">
    <location>
        <begin position="104"/>
        <end position="135"/>
    </location>
</feature>